<evidence type="ECO:0000256" key="13">
    <source>
        <dbReference type="ARBA" id="ARBA00022990"/>
    </source>
</evidence>
<evidence type="ECO:0000256" key="2">
    <source>
        <dbReference type="ARBA" id="ARBA00008575"/>
    </source>
</evidence>
<comment type="catalytic activity">
    <reaction evidence="25">
        <text>pristanoyl-CoA + H2O = 2,6,10,14-tetramethylpentadecanoate + CoA + H(+)</text>
        <dbReference type="Rhea" id="RHEA:40415"/>
        <dbReference type="ChEBI" id="CHEBI:15377"/>
        <dbReference type="ChEBI" id="CHEBI:15378"/>
        <dbReference type="ChEBI" id="CHEBI:57287"/>
        <dbReference type="ChEBI" id="CHEBI:77250"/>
        <dbReference type="ChEBI" id="CHEBI:77268"/>
    </reaction>
    <physiologicalReaction direction="left-to-right" evidence="25">
        <dbReference type="Rhea" id="RHEA:40416"/>
    </physiologicalReaction>
</comment>
<evidence type="ECO:0000256" key="28">
    <source>
        <dbReference type="ARBA" id="ARBA00052595"/>
    </source>
</evidence>
<evidence type="ECO:0000256" key="9">
    <source>
        <dbReference type="ARBA" id="ARBA00022840"/>
    </source>
</evidence>
<comment type="catalytic activity">
    <reaction evidence="23">
        <text>(4Z,7Z,10Z,13Z,16Z,19Z)-docosahexaenoyl-CoA + H2O = (4Z,7Z,10Z,13Z,16Z,19Z)-docosahexaenoate + CoA + H(+)</text>
        <dbReference type="Rhea" id="RHEA:67700"/>
        <dbReference type="ChEBI" id="CHEBI:15377"/>
        <dbReference type="ChEBI" id="CHEBI:15378"/>
        <dbReference type="ChEBI" id="CHEBI:57287"/>
        <dbReference type="ChEBI" id="CHEBI:74298"/>
        <dbReference type="ChEBI" id="CHEBI:77016"/>
    </reaction>
    <physiologicalReaction direction="left-to-right" evidence="23">
        <dbReference type="Rhea" id="RHEA:67701"/>
    </physiologicalReaction>
</comment>
<evidence type="ECO:0000256" key="30">
    <source>
        <dbReference type="ARBA" id="ARBA00052970"/>
    </source>
</evidence>
<evidence type="ECO:0000256" key="29">
    <source>
        <dbReference type="ARBA" id="ARBA00052950"/>
    </source>
</evidence>
<dbReference type="SUPFAM" id="SSF52540">
    <property type="entry name" value="P-loop containing nucleoside triphosphate hydrolases"/>
    <property type="match status" value="1"/>
</dbReference>
<sequence>MAVISKYLTAKNSSIAGGVLLLLYLLKRRRRSSKLNSKKGSSELLLNNEKEQKKDRAAVDKVFFGRIMQILRIMVPRLFSKESWYLVMIAVMLVARTYCDVWMIQNGTMIESAIIGRSTKDFKKYLFNFMRVMPVIALVNNFLKLGLNELKLCFRERLTKHLYEEYLKGYTYYKMGNLDNRIANADQLLTQDVEKFCNSMVDLYSNLSKPLLDIGLYIFKLTTAIGAQGPATMMAYLLISGLFLTRLRRPIGKMTVIEQKYEGEYRYVNSRLITNSEEIAFYNGNLREKQTIHSTFKKLVDHLHNFIFFRFSMGMIDSIIAKYLATVVGYLVVSRPFLNVAHPRHLHSTHAELLEDYYQSGRMLLRMSQALGRIVLAGREMTRLAGFTTRITELMKVLKELNMGKYERTMVSNSDKEADALEKLSLVPGSGQIIFMDNVIKFEHTPLATPNGDLLIKDLSFEVRSGTNVLVCGPNGCGKSSLFRVLGELWPLFGGSLTKPERGKLFYVPQRPYMTIGSLRDQVIYPDTFEGQKKKGISDQVLKEYLDNVQLGHILDREGTWDAVQDWMDVLSGGEKQRMAMARLFYHKPQFAILDECTSAVSVDVEDYIYSHCRKVGITLFTVSHRKSLWKHHKTIAVQFTVYVLFGTELNLKHAMTCLAAVLLFVLQTTYGPCQAQEQSSLRFVGIGDWGGIPFSPFYTAQEQRIAQEMGRVAESVGLDFVLSLGDHFYYSGVKDIDDIRFKATFEQVFSHPALTAVPWYLVAGNHDYLGNVSAQIAYSSRSERWHFPELYYELQFKVPHTIVTMTILMIDTVILCGNTYDKDQPQGPEDLNFAEQQFEWIEKTLQNTNSEYVVVAGHYPVWSIGHHGPTPCLVKKLRPLLKKYNVTLYLSGHDHNLQFIREEDGSSFVVSGSGDVLNNSTHHRKSFPSSWQVFSSAVNQTLGGFVYFEVTENKMLVSYLQLDGKCVYQTSFPKRII</sequence>
<keyword evidence="12 35" id="KW-1133">Transmembrane helix</keyword>
<comment type="catalytic activity">
    <reaction evidence="22">
        <text>a long-chain fatty acyl-CoA + H2O = a long-chain fatty acid + CoA + H(+)</text>
        <dbReference type="Rhea" id="RHEA:67680"/>
        <dbReference type="ChEBI" id="CHEBI:15377"/>
        <dbReference type="ChEBI" id="CHEBI:15378"/>
        <dbReference type="ChEBI" id="CHEBI:57287"/>
        <dbReference type="ChEBI" id="CHEBI:57560"/>
        <dbReference type="ChEBI" id="CHEBI:83139"/>
    </reaction>
    <physiologicalReaction direction="left-to-right" evidence="22">
        <dbReference type="Rhea" id="RHEA:67681"/>
    </physiologicalReaction>
</comment>
<evidence type="ECO:0000256" key="16">
    <source>
        <dbReference type="ARBA" id="ARBA00023180"/>
    </source>
</evidence>
<evidence type="ECO:0000256" key="4">
    <source>
        <dbReference type="ARBA" id="ARBA00022448"/>
    </source>
</evidence>
<feature type="transmembrane region" description="Helical" evidence="35">
    <location>
        <begin position="85"/>
        <end position="104"/>
    </location>
</feature>
<reference evidence="38" key="1">
    <citation type="submission" date="2023-06" db="EMBL/GenBank/DDBJ databases">
        <title>Male Hemibagrus guttatus genome.</title>
        <authorList>
            <person name="Bian C."/>
        </authorList>
    </citation>
    <scope>NUCLEOTIDE SEQUENCE</scope>
    <source>
        <strain evidence="38">Male_cb2023</strain>
        <tissue evidence="38">Muscle</tissue>
    </source>
</reference>
<dbReference type="InterPro" id="IPR024927">
    <property type="entry name" value="Acid_PPase"/>
</dbReference>
<gene>
    <name evidence="38" type="ORF">QTP70_016625</name>
</gene>
<keyword evidence="5" id="KW-0597">Phosphoprotein</keyword>
<keyword evidence="39" id="KW-1185">Reference proteome</keyword>
<dbReference type="FunFam" id="3.60.21.10:FF:000062">
    <property type="entry name" value="Tartrate-resistant acid phosphatase type 5"/>
    <property type="match status" value="1"/>
</dbReference>
<evidence type="ECO:0000256" key="3">
    <source>
        <dbReference type="ARBA" id="ARBA00015822"/>
    </source>
</evidence>
<comment type="subcellular location">
    <subcellularLocation>
        <location evidence="1">Peroxisome membrane</location>
        <topology evidence="1">Multi-pass membrane protein</topology>
    </subcellularLocation>
</comment>
<evidence type="ECO:0000256" key="17">
    <source>
        <dbReference type="ARBA" id="ARBA00024544"/>
    </source>
</evidence>
<comment type="function">
    <text evidence="31">Broad substrate specificity ATP-dependent transporter of the ATP-binding cassette (ABC) family that catalyzes the transport of long-chain fatty acids (LCFA)-CoA, dicarboxylic acids-CoA, long-branched-chain fatty acids-CoA and bile acids from the cytosol to the peroxisome lumen for beta-oxydation. Has fatty acyl-CoA thioesterase and ATPase activities. Probably hydrolyzes fatty acyl-CoAs into free fatty acids prior to their ATP-dependent transport into peroxisomes. Thus, play a role in regulation of LCFAs and energy metabolism namely, in the degradation and biosynthesis of fatty acids by beta-oxidation.</text>
</comment>
<dbReference type="CDD" id="cd07378">
    <property type="entry name" value="MPP_ACP5"/>
    <property type="match status" value="1"/>
</dbReference>
<dbReference type="InterPro" id="IPR011527">
    <property type="entry name" value="ABC1_TM_dom"/>
</dbReference>
<evidence type="ECO:0000256" key="25">
    <source>
        <dbReference type="ARBA" id="ARBA00052292"/>
    </source>
</evidence>
<proteinExistence type="inferred from homology"/>
<dbReference type="CDD" id="cd03223">
    <property type="entry name" value="ABCD_peroxisomal_ALDP"/>
    <property type="match status" value="1"/>
</dbReference>
<evidence type="ECO:0000256" key="15">
    <source>
        <dbReference type="ARBA" id="ARBA00023140"/>
    </source>
</evidence>
<dbReference type="InterPro" id="IPR027417">
    <property type="entry name" value="P-loop_NTPase"/>
</dbReference>
<keyword evidence="11" id="KW-1278">Translocase</keyword>
<dbReference type="PROSITE" id="PS50893">
    <property type="entry name" value="ABC_TRANSPORTER_2"/>
    <property type="match status" value="1"/>
</dbReference>
<comment type="catalytic activity">
    <reaction evidence="27">
        <text>(5Z,8Z,11Z,14Z,17Z)-eicosapentaenoate(in) + ATP + H2O = (5Z,8Z,11Z,14Z,17Z)-eicosapentaenoate(out) + ADP + phosphate + H(+)</text>
        <dbReference type="Rhea" id="RHEA:67708"/>
        <dbReference type="ChEBI" id="CHEBI:15377"/>
        <dbReference type="ChEBI" id="CHEBI:15378"/>
        <dbReference type="ChEBI" id="CHEBI:30616"/>
        <dbReference type="ChEBI" id="CHEBI:43474"/>
        <dbReference type="ChEBI" id="CHEBI:58562"/>
        <dbReference type="ChEBI" id="CHEBI:456216"/>
    </reaction>
    <physiologicalReaction direction="left-to-right" evidence="27">
        <dbReference type="Rhea" id="RHEA:67709"/>
    </physiologicalReaction>
</comment>
<feature type="domain" description="ABC transmembrane type-1" evidence="37">
    <location>
        <begin position="156"/>
        <end position="321"/>
    </location>
</feature>
<keyword evidence="13" id="KW-0007">Acetylation</keyword>
<comment type="catalytic activity">
    <reaction evidence="30">
        <text>hexadecanedioate(in) + ATP + H2O = hexadecanedioate(out) + ADP + phosphate + H(+)</text>
        <dbReference type="Rhea" id="RHEA:67692"/>
        <dbReference type="ChEBI" id="CHEBI:15377"/>
        <dbReference type="ChEBI" id="CHEBI:15378"/>
        <dbReference type="ChEBI" id="CHEBI:30616"/>
        <dbReference type="ChEBI" id="CHEBI:43474"/>
        <dbReference type="ChEBI" id="CHEBI:76276"/>
        <dbReference type="ChEBI" id="CHEBI:456216"/>
    </reaction>
</comment>
<comment type="catalytic activity">
    <reaction evidence="20">
        <text>a very long-chain fatty acid(in) + ATP + H2O = a very long-chain fatty acid(out) + ADP + phosphate + H(+)</text>
        <dbReference type="Rhea" id="RHEA:67080"/>
        <dbReference type="ChEBI" id="CHEBI:15377"/>
        <dbReference type="ChEBI" id="CHEBI:15378"/>
        <dbReference type="ChEBI" id="CHEBI:30616"/>
        <dbReference type="ChEBI" id="CHEBI:43474"/>
        <dbReference type="ChEBI" id="CHEBI:58950"/>
        <dbReference type="ChEBI" id="CHEBI:456216"/>
    </reaction>
    <physiologicalReaction direction="left-to-right" evidence="20">
        <dbReference type="Rhea" id="RHEA:67081"/>
    </physiologicalReaction>
</comment>
<keyword evidence="8" id="KW-0378">Hydrolase</keyword>
<protein>
    <recommendedName>
        <fullName evidence="33">ATP-binding cassette sub-family D member 3</fullName>
    </recommendedName>
    <alternativeName>
        <fullName evidence="34">70 kDa peroxisomal membrane protein</fullName>
    </alternativeName>
    <alternativeName>
        <fullName evidence="19">Tartrate-resistant acid ATPase</fullName>
    </alternativeName>
    <alternativeName>
        <fullName evidence="3">Tartrate-resistant acid phosphatase type 5</fullName>
    </alternativeName>
    <alternativeName>
        <fullName evidence="18">Type 5 acid phosphatase</fullName>
    </alternativeName>
</protein>
<evidence type="ECO:0000256" key="33">
    <source>
        <dbReference type="ARBA" id="ARBA00070602"/>
    </source>
</evidence>
<evidence type="ECO:0000256" key="22">
    <source>
        <dbReference type="ARBA" id="ARBA00051342"/>
    </source>
</evidence>
<dbReference type="PANTHER" id="PTHR11384:SF62">
    <property type="entry name" value="ATP-BINDING CASSETTE SUB-FAMILY D MEMBER 3"/>
    <property type="match status" value="1"/>
</dbReference>
<evidence type="ECO:0000256" key="27">
    <source>
        <dbReference type="ARBA" id="ARBA00052445"/>
    </source>
</evidence>
<keyword evidence="4" id="KW-0813">Transport</keyword>
<keyword evidence="15" id="KW-0576">Peroxisome</keyword>
<comment type="catalytic activity">
    <reaction evidence="17">
        <text>a very long-chain fatty acyl-CoA + H2O = a very long-chain fatty acid + CoA + H(+)</text>
        <dbReference type="Rhea" id="RHEA:67072"/>
        <dbReference type="ChEBI" id="CHEBI:15377"/>
        <dbReference type="ChEBI" id="CHEBI:15378"/>
        <dbReference type="ChEBI" id="CHEBI:57287"/>
        <dbReference type="ChEBI" id="CHEBI:58950"/>
        <dbReference type="ChEBI" id="CHEBI:138261"/>
    </reaction>
    <physiologicalReaction direction="left-to-right" evidence="17">
        <dbReference type="Rhea" id="RHEA:67073"/>
    </physiologicalReaction>
</comment>
<evidence type="ECO:0000313" key="39">
    <source>
        <dbReference type="Proteomes" id="UP001274896"/>
    </source>
</evidence>
<dbReference type="InterPro" id="IPR036640">
    <property type="entry name" value="ABC1_TM_sf"/>
</dbReference>
<dbReference type="Gene3D" id="1.20.1560.10">
    <property type="entry name" value="ABC transporter type 1, transmembrane domain"/>
    <property type="match status" value="1"/>
</dbReference>
<evidence type="ECO:0000256" key="10">
    <source>
        <dbReference type="ARBA" id="ARBA00022843"/>
    </source>
</evidence>
<evidence type="ECO:0000256" key="24">
    <source>
        <dbReference type="ARBA" id="ARBA00051780"/>
    </source>
</evidence>
<comment type="similarity">
    <text evidence="2">Belongs to the ABC transporter superfamily. ABCD family. Peroxisomal fatty acyl CoA transporter (TC 3.A.1.203) subfamily.</text>
</comment>
<dbReference type="PANTHER" id="PTHR11384">
    <property type="entry name" value="ATP-BINDING CASSETTE, SUB-FAMILY D MEMBER"/>
    <property type="match status" value="1"/>
</dbReference>
<dbReference type="SMART" id="SM00382">
    <property type="entry name" value="AAA"/>
    <property type="match status" value="1"/>
</dbReference>
<dbReference type="GO" id="GO:0042760">
    <property type="term" value="P:very long-chain fatty acid catabolic process"/>
    <property type="evidence" value="ECO:0007669"/>
    <property type="project" value="TreeGrafter"/>
</dbReference>
<comment type="subunit">
    <text evidence="32">Homodimers. Can form heterodimers with ABCD1 and ABCD2. Dimerization is necessary to form an active transporter. Interacts with PEX19; mediates the targeting of ABCD3 to peroxisomes.</text>
</comment>
<dbReference type="InterPro" id="IPR003593">
    <property type="entry name" value="AAA+_ATPase"/>
</dbReference>
<keyword evidence="16" id="KW-0325">Glycoprotein</keyword>
<comment type="catalytic activity">
    <reaction evidence="26">
        <text>hexadecanedioyl-CoA + H2O = hexadecanedioate + CoA + H(+)</text>
        <dbReference type="Rhea" id="RHEA:67696"/>
        <dbReference type="ChEBI" id="CHEBI:15377"/>
        <dbReference type="ChEBI" id="CHEBI:15378"/>
        <dbReference type="ChEBI" id="CHEBI:57287"/>
        <dbReference type="ChEBI" id="CHEBI:76276"/>
        <dbReference type="ChEBI" id="CHEBI:77085"/>
    </reaction>
    <physiologicalReaction direction="left-to-right" evidence="26">
        <dbReference type="Rhea" id="RHEA:67697"/>
    </physiologicalReaction>
</comment>
<dbReference type="InterPro" id="IPR005283">
    <property type="entry name" value="FA_transporter"/>
</dbReference>
<evidence type="ECO:0000256" key="1">
    <source>
        <dbReference type="ARBA" id="ARBA00004585"/>
    </source>
</evidence>
<evidence type="ECO:0000256" key="8">
    <source>
        <dbReference type="ARBA" id="ARBA00022801"/>
    </source>
</evidence>
<keyword evidence="6 35" id="KW-0812">Transmembrane</keyword>
<evidence type="ECO:0000256" key="6">
    <source>
        <dbReference type="ARBA" id="ARBA00022692"/>
    </source>
</evidence>
<dbReference type="GO" id="GO:0015910">
    <property type="term" value="P:long-chain fatty acid import into peroxisome"/>
    <property type="evidence" value="ECO:0007669"/>
    <property type="project" value="InterPro"/>
</dbReference>
<evidence type="ECO:0000256" key="20">
    <source>
        <dbReference type="ARBA" id="ARBA00048530"/>
    </source>
</evidence>
<comment type="catalytic activity">
    <reaction evidence="29">
        <text>a long-chain fatty acid(in) + ATP + H2O = a long-chain fatty acid(out) + ADP + phosphate + H(+)</text>
        <dbReference type="Rhea" id="RHEA:67684"/>
        <dbReference type="ChEBI" id="CHEBI:15377"/>
        <dbReference type="ChEBI" id="CHEBI:15378"/>
        <dbReference type="ChEBI" id="CHEBI:30616"/>
        <dbReference type="ChEBI" id="CHEBI:43474"/>
        <dbReference type="ChEBI" id="CHEBI:57560"/>
        <dbReference type="ChEBI" id="CHEBI:456216"/>
    </reaction>
    <physiologicalReaction direction="left-to-right" evidence="29">
        <dbReference type="Rhea" id="RHEA:67685"/>
    </physiologicalReaction>
</comment>
<dbReference type="Gene3D" id="3.60.21.10">
    <property type="match status" value="1"/>
</dbReference>
<dbReference type="InterPro" id="IPR029052">
    <property type="entry name" value="Metallo-depent_PP-like"/>
</dbReference>
<dbReference type="Proteomes" id="UP001274896">
    <property type="component" value="Unassembled WGS sequence"/>
</dbReference>
<dbReference type="GO" id="GO:0007031">
    <property type="term" value="P:peroxisome organization"/>
    <property type="evidence" value="ECO:0007669"/>
    <property type="project" value="TreeGrafter"/>
</dbReference>
<evidence type="ECO:0000256" key="23">
    <source>
        <dbReference type="ARBA" id="ARBA00051656"/>
    </source>
</evidence>
<dbReference type="GO" id="GO:0003993">
    <property type="term" value="F:acid phosphatase activity"/>
    <property type="evidence" value="ECO:0007669"/>
    <property type="project" value="InterPro"/>
</dbReference>
<evidence type="ECO:0000256" key="11">
    <source>
        <dbReference type="ARBA" id="ARBA00022967"/>
    </source>
</evidence>
<dbReference type="EMBL" id="JAUCMX010000003">
    <property type="protein sequence ID" value="KAK3551402.1"/>
    <property type="molecule type" value="Genomic_DNA"/>
</dbReference>
<keyword evidence="9" id="KW-0067">ATP-binding</keyword>
<dbReference type="GO" id="GO:0005524">
    <property type="term" value="F:ATP binding"/>
    <property type="evidence" value="ECO:0007669"/>
    <property type="project" value="UniProtKB-KW"/>
</dbReference>
<comment type="catalytic activity">
    <reaction evidence="28">
        <text>2,6,10,14-tetramethylpentadecanoate(in) + ATP + H2O = 2,6,10,14-tetramethylpentadecanoate(out) + ADP + phosphate + H(+)</text>
        <dbReference type="Rhea" id="RHEA:67688"/>
        <dbReference type="ChEBI" id="CHEBI:15377"/>
        <dbReference type="ChEBI" id="CHEBI:15378"/>
        <dbReference type="ChEBI" id="CHEBI:30616"/>
        <dbReference type="ChEBI" id="CHEBI:43474"/>
        <dbReference type="ChEBI" id="CHEBI:77268"/>
        <dbReference type="ChEBI" id="CHEBI:456216"/>
    </reaction>
    <physiologicalReaction direction="left-to-right" evidence="28">
        <dbReference type="Rhea" id="RHEA:67689"/>
    </physiologicalReaction>
</comment>
<dbReference type="InterPro" id="IPR050835">
    <property type="entry name" value="ABC_transporter_sub-D"/>
</dbReference>
<dbReference type="Gene3D" id="3.40.50.300">
    <property type="entry name" value="P-loop containing nucleotide triphosphate hydrolases"/>
    <property type="match status" value="1"/>
</dbReference>
<dbReference type="Pfam" id="PF00149">
    <property type="entry name" value="Metallophos"/>
    <property type="match status" value="1"/>
</dbReference>
<feature type="transmembrane region" description="Helical" evidence="35">
    <location>
        <begin position="307"/>
        <end position="333"/>
    </location>
</feature>
<dbReference type="SUPFAM" id="SSF90123">
    <property type="entry name" value="ABC transporter transmembrane region"/>
    <property type="match status" value="1"/>
</dbReference>
<evidence type="ECO:0000256" key="12">
    <source>
        <dbReference type="ARBA" id="ARBA00022989"/>
    </source>
</evidence>
<dbReference type="InterPro" id="IPR004843">
    <property type="entry name" value="Calcineurin-like_PHP"/>
</dbReference>
<dbReference type="SUPFAM" id="SSF56300">
    <property type="entry name" value="Metallo-dependent phosphatases"/>
    <property type="match status" value="1"/>
</dbReference>
<keyword evidence="14 35" id="KW-0472">Membrane</keyword>
<dbReference type="InterPro" id="IPR003439">
    <property type="entry name" value="ABC_transporter-like_ATP-bd"/>
</dbReference>
<feature type="transmembrane region" description="Helical" evidence="35">
    <location>
        <begin position="6"/>
        <end position="26"/>
    </location>
</feature>
<keyword evidence="10" id="KW-0832">Ubl conjugation</keyword>
<dbReference type="GO" id="GO:0005324">
    <property type="term" value="F:long-chain fatty acid transmembrane transporter activity"/>
    <property type="evidence" value="ECO:0007669"/>
    <property type="project" value="InterPro"/>
</dbReference>
<keyword evidence="7" id="KW-0547">Nucleotide-binding</keyword>
<dbReference type="PROSITE" id="PS00211">
    <property type="entry name" value="ABC_TRANSPORTER_1"/>
    <property type="match status" value="1"/>
</dbReference>
<evidence type="ECO:0000313" key="38">
    <source>
        <dbReference type="EMBL" id="KAK3551402.1"/>
    </source>
</evidence>
<evidence type="ECO:0000256" key="34">
    <source>
        <dbReference type="ARBA" id="ARBA00076825"/>
    </source>
</evidence>
<accession>A0AAE0VE74</accession>
<evidence type="ECO:0000256" key="32">
    <source>
        <dbReference type="ARBA" id="ARBA00065720"/>
    </source>
</evidence>
<dbReference type="Pfam" id="PF06472">
    <property type="entry name" value="ABC_membrane_2"/>
    <property type="match status" value="1"/>
</dbReference>
<evidence type="ECO:0000256" key="35">
    <source>
        <dbReference type="SAM" id="Phobius"/>
    </source>
</evidence>
<evidence type="ECO:0000259" key="37">
    <source>
        <dbReference type="PROSITE" id="PS50929"/>
    </source>
</evidence>
<evidence type="ECO:0000256" key="14">
    <source>
        <dbReference type="ARBA" id="ARBA00023136"/>
    </source>
</evidence>
<comment type="caution">
    <text evidence="38">The sequence shown here is derived from an EMBL/GenBank/DDBJ whole genome shotgun (WGS) entry which is preliminary data.</text>
</comment>
<dbReference type="FunFam" id="1.20.1560.10:FF:000036">
    <property type="entry name" value="ATP-binding cassette sub-family D member 3"/>
    <property type="match status" value="1"/>
</dbReference>
<dbReference type="AlphaFoldDB" id="A0AAE0VE74"/>
<evidence type="ECO:0000256" key="18">
    <source>
        <dbReference type="ARBA" id="ARBA00029999"/>
    </source>
</evidence>
<evidence type="ECO:0000259" key="36">
    <source>
        <dbReference type="PROSITE" id="PS50893"/>
    </source>
</evidence>
<comment type="catalytic activity">
    <reaction evidence="21">
        <text>(5Z,8Z,11Z,14Z,17Z)-eicosapentaenoyl-CoA + H2O = (5Z,8Z,11Z,14Z,17Z)-eicosapentaenoate + CoA + H(+)</text>
        <dbReference type="Rhea" id="RHEA:67712"/>
        <dbReference type="ChEBI" id="CHEBI:15377"/>
        <dbReference type="ChEBI" id="CHEBI:15378"/>
        <dbReference type="ChEBI" id="CHEBI:57287"/>
        <dbReference type="ChEBI" id="CHEBI:58562"/>
        <dbReference type="ChEBI" id="CHEBI:73862"/>
    </reaction>
    <physiologicalReaction direction="left-to-right" evidence="21">
        <dbReference type="Rhea" id="RHEA:67713"/>
    </physiologicalReaction>
</comment>
<dbReference type="GO" id="GO:0140359">
    <property type="term" value="F:ABC-type transporter activity"/>
    <property type="evidence" value="ECO:0007669"/>
    <property type="project" value="InterPro"/>
</dbReference>
<evidence type="ECO:0000256" key="5">
    <source>
        <dbReference type="ARBA" id="ARBA00022553"/>
    </source>
</evidence>
<feature type="domain" description="ABC transporter" evidence="36">
    <location>
        <begin position="434"/>
        <end position="666"/>
    </location>
</feature>
<evidence type="ECO:0000256" key="19">
    <source>
        <dbReference type="ARBA" id="ARBA00031589"/>
    </source>
</evidence>
<comment type="catalytic activity">
    <reaction evidence="24">
        <text>(4Z,7Z,10Z,13Z,16Z,19Z)-docosahexaenoate(in) + ATP + H2O = (4Z,7Z,10Z,13Z,16Z,19Z)-docosahexaenoate(out) + ADP + phosphate + H(+)</text>
        <dbReference type="Rhea" id="RHEA:67704"/>
        <dbReference type="ChEBI" id="CHEBI:15377"/>
        <dbReference type="ChEBI" id="CHEBI:15378"/>
        <dbReference type="ChEBI" id="CHEBI:30616"/>
        <dbReference type="ChEBI" id="CHEBI:43474"/>
        <dbReference type="ChEBI" id="CHEBI:77016"/>
        <dbReference type="ChEBI" id="CHEBI:456216"/>
    </reaction>
</comment>
<feature type="transmembrane region" description="Helical" evidence="35">
    <location>
        <begin position="217"/>
        <end position="244"/>
    </location>
</feature>
<evidence type="ECO:0000256" key="26">
    <source>
        <dbReference type="ARBA" id="ARBA00052408"/>
    </source>
</evidence>
<dbReference type="GO" id="GO:0006635">
    <property type="term" value="P:fatty acid beta-oxidation"/>
    <property type="evidence" value="ECO:0007669"/>
    <property type="project" value="TreeGrafter"/>
</dbReference>
<dbReference type="GO" id="GO:0016887">
    <property type="term" value="F:ATP hydrolysis activity"/>
    <property type="evidence" value="ECO:0007669"/>
    <property type="project" value="InterPro"/>
</dbReference>
<name>A0AAE0VE74_9TELE</name>
<dbReference type="GO" id="GO:0005778">
    <property type="term" value="C:peroxisomal membrane"/>
    <property type="evidence" value="ECO:0007669"/>
    <property type="project" value="UniProtKB-SubCell"/>
</dbReference>
<evidence type="ECO:0000256" key="21">
    <source>
        <dbReference type="ARBA" id="ARBA00051077"/>
    </source>
</evidence>
<dbReference type="PROSITE" id="PS50929">
    <property type="entry name" value="ABC_TM1F"/>
    <property type="match status" value="1"/>
</dbReference>
<organism evidence="38 39">
    <name type="scientific">Hemibagrus guttatus</name>
    <dbReference type="NCBI Taxonomy" id="175788"/>
    <lineage>
        <taxon>Eukaryota</taxon>
        <taxon>Metazoa</taxon>
        <taxon>Chordata</taxon>
        <taxon>Craniata</taxon>
        <taxon>Vertebrata</taxon>
        <taxon>Euteleostomi</taxon>
        <taxon>Actinopterygii</taxon>
        <taxon>Neopterygii</taxon>
        <taxon>Teleostei</taxon>
        <taxon>Ostariophysi</taxon>
        <taxon>Siluriformes</taxon>
        <taxon>Bagridae</taxon>
        <taxon>Hemibagrus</taxon>
    </lineage>
</organism>
<dbReference type="InterPro" id="IPR017871">
    <property type="entry name" value="ABC_transporter-like_CS"/>
</dbReference>
<dbReference type="Pfam" id="PF00005">
    <property type="entry name" value="ABC_tran"/>
    <property type="match status" value="1"/>
</dbReference>
<evidence type="ECO:0000256" key="7">
    <source>
        <dbReference type="ARBA" id="ARBA00022741"/>
    </source>
</evidence>
<evidence type="ECO:0000256" key="31">
    <source>
        <dbReference type="ARBA" id="ARBA00053192"/>
    </source>
</evidence>
<dbReference type="FunFam" id="3.40.50.300:FF:000636">
    <property type="entry name" value="ATP-binding cassette sub-family D member 3"/>
    <property type="match status" value="1"/>
</dbReference>
<dbReference type="NCBIfam" id="TIGR00954">
    <property type="entry name" value="3a01203"/>
    <property type="match status" value="1"/>
</dbReference>